<dbReference type="PANTHER" id="PTHR36925:SF1">
    <property type="entry name" value="COBALT-PRECORRIN-6A REDUCTASE"/>
    <property type="match status" value="1"/>
</dbReference>
<comment type="pathway">
    <text evidence="1">Cofactor biosynthesis; adenosylcobalamin biosynthesis.</text>
</comment>
<dbReference type="RefSeq" id="WP_012068139.1">
    <property type="nucleotide sequence ID" value="NZ_JACDUL010000004.1"/>
</dbReference>
<reference evidence="4 5" key="1">
    <citation type="submission" date="2020-07" db="EMBL/GenBank/DDBJ databases">
        <title>Genomic Encyclopedia of Type Strains, Phase IV (KMG-V): Genome sequencing to study the core and pangenomes of soil and plant-associated prokaryotes.</title>
        <authorList>
            <person name="Whitman W."/>
        </authorList>
    </citation>
    <scope>NUCLEOTIDE SEQUENCE [LARGE SCALE GENOMIC DNA]</scope>
    <source>
        <strain evidence="4 5">C8</strain>
    </source>
</reference>
<keyword evidence="2" id="KW-0169">Cobalamin biosynthesis</keyword>
<evidence type="ECO:0000313" key="4">
    <source>
        <dbReference type="EMBL" id="MBA2862788.1"/>
    </source>
</evidence>
<evidence type="ECO:0000256" key="2">
    <source>
        <dbReference type="ARBA" id="ARBA00022573"/>
    </source>
</evidence>
<organism evidence="4 5">
    <name type="scientific">Methanococcus maripaludis</name>
    <name type="common">Methanococcus deltae</name>
    <dbReference type="NCBI Taxonomy" id="39152"/>
    <lineage>
        <taxon>Archaea</taxon>
        <taxon>Methanobacteriati</taxon>
        <taxon>Methanobacteriota</taxon>
        <taxon>Methanomada group</taxon>
        <taxon>Methanococci</taxon>
        <taxon>Methanococcales</taxon>
        <taxon>Methanococcaceae</taxon>
        <taxon>Methanococcus</taxon>
    </lineage>
</organism>
<dbReference type="EMBL" id="JACDUL010000004">
    <property type="protein sequence ID" value="MBA2862788.1"/>
    <property type="molecule type" value="Genomic_DNA"/>
</dbReference>
<evidence type="ECO:0000313" key="5">
    <source>
        <dbReference type="Proteomes" id="UP000533207"/>
    </source>
</evidence>
<accession>A0A7J9PJ81</accession>
<dbReference type="NCBIfam" id="TIGR00715">
    <property type="entry name" value="precor6x_red"/>
    <property type="match status" value="1"/>
</dbReference>
<dbReference type="PANTHER" id="PTHR36925">
    <property type="entry name" value="COBALT-PRECORRIN-6A REDUCTASE"/>
    <property type="match status" value="1"/>
</dbReference>
<dbReference type="AlphaFoldDB" id="A0A7J9PJ81"/>
<dbReference type="Pfam" id="PF02571">
    <property type="entry name" value="CbiJ"/>
    <property type="match status" value="1"/>
</dbReference>
<dbReference type="EC" id="1.3.1.54" evidence="4"/>
<proteinExistence type="predicted"/>
<dbReference type="UniPathway" id="UPA00148"/>
<dbReference type="GO" id="GO:0016994">
    <property type="term" value="F:precorrin-6A reductase activity"/>
    <property type="evidence" value="ECO:0007669"/>
    <property type="project" value="UniProtKB-EC"/>
</dbReference>
<name>A0A7J9PJ81_METMI</name>
<sequence>MNIWIRGGTSDANKISEEIKKNFKDSFLILTTTTEFGGKIAEKYSDLVISEKMSYENLKKTLLDKKIDVFIDATHPFATHASETGIKISKELNIPYIRYERPIKEFKDAFYVETFEEAANLALKISKKNIFYMSGIKNLKTVSEIIPIEKLIVRILPTSVSEALKILPSKNIVAMQGLFSENLNKHLIIDYDCDVIITKDSGKSGGLYEKVSSAILAGAKPIIIKRPEINYPLKFEKIVELISYLKTM</sequence>
<evidence type="ECO:0000256" key="3">
    <source>
        <dbReference type="ARBA" id="ARBA00023002"/>
    </source>
</evidence>
<dbReference type="GO" id="GO:0009236">
    <property type="term" value="P:cobalamin biosynthetic process"/>
    <property type="evidence" value="ECO:0007669"/>
    <property type="project" value="UniProtKB-UniPathway"/>
</dbReference>
<dbReference type="PROSITE" id="PS51014">
    <property type="entry name" value="COBK_CBIJ"/>
    <property type="match status" value="1"/>
</dbReference>
<dbReference type="EC" id="1.3.1.106" evidence="4"/>
<keyword evidence="3 4" id="KW-0560">Oxidoreductase</keyword>
<evidence type="ECO:0000256" key="1">
    <source>
        <dbReference type="ARBA" id="ARBA00004953"/>
    </source>
</evidence>
<dbReference type="Proteomes" id="UP000533207">
    <property type="component" value="Unassembled WGS sequence"/>
</dbReference>
<gene>
    <name evidence="4" type="ORF">HNP90_001685</name>
</gene>
<protein>
    <submittedName>
        <fullName evidence="4">Precorrin-6A/cobalt-precorrin-6A reductase</fullName>
        <ecNumber evidence="4">1.3.1.106</ecNumber>
        <ecNumber evidence="4">1.3.1.54</ecNumber>
    </submittedName>
</protein>
<dbReference type="InterPro" id="IPR003723">
    <property type="entry name" value="Precorrin-6x_reduct"/>
</dbReference>
<comment type="caution">
    <text evidence="4">The sequence shown here is derived from an EMBL/GenBank/DDBJ whole genome shotgun (WGS) entry which is preliminary data.</text>
</comment>